<dbReference type="Proteomes" id="UP000323164">
    <property type="component" value="Unassembled WGS sequence"/>
</dbReference>
<accession>A0A5D8Z8N2</accession>
<dbReference type="InterPro" id="IPR035932">
    <property type="entry name" value="HflD-like_sf"/>
</dbReference>
<organism evidence="5 6">
    <name type="scientific">Cognatilysobacter lacus</name>
    <dbReference type="NCBI Taxonomy" id="1643323"/>
    <lineage>
        <taxon>Bacteria</taxon>
        <taxon>Pseudomonadati</taxon>
        <taxon>Pseudomonadota</taxon>
        <taxon>Gammaproteobacteria</taxon>
        <taxon>Lysobacterales</taxon>
        <taxon>Lysobacteraceae</taxon>
        <taxon>Cognatilysobacter</taxon>
    </lineage>
</organism>
<dbReference type="Pfam" id="PF04356">
    <property type="entry name" value="DUF489"/>
    <property type="match status" value="1"/>
</dbReference>
<comment type="caution">
    <text evidence="5">The sequence shown here is derived from an EMBL/GenBank/DDBJ whole genome shotgun (WGS) entry which is preliminary data.</text>
</comment>
<gene>
    <name evidence="4 5" type="primary">hflD</name>
    <name evidence="5" type="ORF">FW784_02175</name>
</gene>
<evidence type="ECO:0000313" key="5">
    <source>
        <dbReference type="EMBL" id="TZF91295.1"/>
    </source>
</evidence>
<comment type="similarity">
    <text evidence="4">Belongs to the HflD family.</text>
</comment>
<evidence type="ECO:0000256" key="1">
    <source>
        <dbReference type="ARBA" id="ARBA00022475"/>
    </source>
</evidence>
<comment type="subcellular location">
    <subcellularLocation>
        <location evidence="4">Cytoplasm</location>
    </subcellularLocation>
    <subcellularLocation>
        <location evidence="4">Cell membrane</location>
        <topology evidence="4">Peripheral membrane protein</topology>
        <orientation evidence="4">Cytoplasmic side</orientation>
    </subcellularLocation>
</comment>
<dbReference type="Gene3D" id="1.10.3890.10">
    <property type="entry name" value="HflD-like"/>
    <property type="match status" value="1"/>
</dbReference>
<dbReference type="AlphaFoldDB" id="A0A5D8Z8N2"/>
<protein>
    <recommendedName>
        <fullName evidence="4">High frequency lysogenization protein HflD homolog</fullName>
    </recommendedName>
</protein>
<evidence type="ECO:0000256" key="4">
    <source>
        <dbReference type="HAMAP-Rule" id="MF_00695"/>
    </source>
</evidence>
<dbReference type="SUPFAM" id="SSF101322">
    <property type="entry name" value="YcfC-like"/>
    <property type="match status" value="1"/>
</dbReference>
<evidence type="ECO:0000256" key="3">
    <source>
        <dbReference type="ARBA" id="ARBA00023136"/>
    </source>
</evidence>
<keyword evidence="6" id="KW-1185">Reference proteome</keyword>
<dbReference type="EMBL" id="VTRV01000012">
    <property type="protein sequence ID" value="TZF91295.1"/>
    <property type="molecule type" value="Genomic_DNA"/>
</dbReference>
<dbReference type="PANTHER" id="PTHR38100:SF1">
    <property type="entry name" value="HIGH FREQUENCY LYSOGENIZATION PROTEIN HFLD"/>
    <property type="match status" value="1"/>
</dbReference>
<dbReference type="GO" id="GO:0005737">
    <property type="term" value="C:cytoplasm"/>
    <property type="evidence" value="ECO:0007669"/>
    <property type="project" value="UniProtKB-SubCell"/>
</dbReference>
<dbReference type="OrthoDB" id="9788031at2"/>
<name>A0A5D8Z8N2_9GAMM</name>
<keyword evidence="2 4" id="KW-0963">Cytoplasm</keyword>
<keyword evidence="3 4" id="KW-0472">Membrane</keyword>
<evidence type="ECO:0000313" key="6">
    <source>
        <dbReference type="Proteomes" id="UP000323164"/>
    </source>
</evidence>
<dbReference type="HAMAP" id="MF_00695">
    <property type="entry name" value="HflD_protein"/>
    <property type="match status" value="1"/>
</dbReference>
<reference evidence="5 6" key="1">
    <citation type="submission" date="2019-08" db="EMBL/GenBank/DDBJ databases">
        <title>Draft genome sequence of Lysobacter sp. UKS-15.</title>
        <authorList>
            <person name="Im W.-T."/>
        </authorList>
    </citation>
    <scope>NUCLEOTIDE SEQUENCE [LARGE SCALE GENOMIC DNA]</scope>
    <source>
        <strain evidence="5 6">UKS-15</strain>
    </source>
</reference>
<dbReference type="NCBIfam" id="NF001246">
    <property type="entry name" value="PRK00218.1-2"/>
    <property type="match status" value="1"/>
</dbReference>
<dbReference type="GO" id="GO:0005886">
    <property type="term" value="C:plasma membrane"/>
    <property type="evidence" value="ECO:0007669"/>
    <property type="project" value="UniProtKB-SubCell"/>
</dbReference>
<sequence>MTRTTSEIAAALATAEPIYDRVVALAGLLQALAQVRRVADTGEANEAILATCIGSLFRFDARTTADVYGGLENVRPGLLLLRDYLAGANRDEALARIALSVMQLERRFVRDGKMTDRVRQGLQSIQPRADSNGPTHPDVLAAIGQLYAQTLSTLRPRVIVQGNPHYLGQPAVVAEVRAALLAAMRSAVLWRQRGGSLWDLVLQRRRMLAAVEAHLG</sequence>
<dbReference type="InterPro" id="IPR007451">
    <property type="entry name" value="HflD"/>
</dbReference>
<dbReference type="PANTHER" id="PTHR38100">
    <property type="entry name" value="HIGH FREQUENCY LYSOGENIZATION PROTEIN HFLD"/>
    <property type="match status" value="1"/>
</dbReference>
<keyword evidence="1 4" id="KW-1003">Cell membrane</keyword>
<proteinExistence type="inferred from homology"/>
<dbReference type="RefSeq" id="WP_149351720.1">
    <property type="nucleotide sequence ID" value="NZ_VTRV01000012.1"/>
</dbReference>
<evidence type="ECO:0000256" key="2">
    <source>
        <dbReference type="ARBA" id="ARBA00022490"/>
    </source>
</evidence>